<dbReference type="InterPro" id="IPR037185">
    <property type="entry name" value="EmrE-like"/>
</dbReference>
<dbReference type="GO" id="GO:0016020">
    <property type="term" value="C:membrane"/>
    <property type="evidence" value="ECO:0007669"/>
    <property type="project" value="InterPro"/>
</dbReference>
<comment type="caution">
    <text evidence="3">The sequence shown here is derived from an EMBL/GenBank/DDBJ whole genome shotgun (WGS) entry which is preliminary data.</text>
</comment>
<gene>
    <name evidence="3" type="ORF">ALP90_02006</name>
</gene>
<evidence type="ECO:0000313" key="3">
    <source>
        <dbReference type="EMBL" id="RMR24693.1"/>
    </source>
</evidence>
<dbReference type="SUPFAM" id="SSF103481">
    <property type="entry name" value="Multidrug resistance efflux transporter EmrE"/>
    <property type="match status" value="2"/>
</dbReference>
<feature type="transmembrane region" description="Helical" evidence="1">
    <location>
        <begin position="181"/>
        <end position="202"/>
    </location>
</feature>
<protein>
    <submittedName>
        <fullName evidence="3">Membrane protein</fullName>
    </submittedName>
</protein>
<keyword evidence="1" id="KW-1133">Transmembrane helix</keyword>
<feature type="transmembrane region" description="Helical" evidence="1">
    <location>
        <begin position="208"/>
        <end position="226"/>
    </location>
</feature>
<feature type="transmembrane region" description="Helical" evidence="1">
    <location>
        <begin position="128"/>
        <end position="145"/>
    </location>
</feature>
<dbReference type="PANTHER" id="PTHR22911:SF103">
    <property type="entry name" value="BLR2811 PROTEIN"/>
    <property type="match status" value="1"/>
</dbReference>
<reference evidence="3 4" key="1">
    <citation type="submission" date="2018-08" db="EMBL/GenBank/DDBJ databases">
        <title>Recombination of ecologically and evolutionarily significant loci maintains genetic cohesion in the Pseudomonas syringae species complex.</title>
        <authorList>
            <person name="Dillon M."/>
            <person name="Thakur S."/>
            <person name="Almeida R.N.D."/>
            <person name="Weir B.S."/>
            <person name="Guttman D.S."/>
        </authorList>
    </citation>
    <scope>NUCLEOTIDE SEQUENCE [LARGE SCALE GENOMIC DNA]</scope>
    <source>
        <strain evidence="3 4">ICMP 5931</strain>
    </source>
</reference>
<name>A0A3M4TBX5_PSEA0</name>
<dbReference type="InterPro" id="IPR000620">
    <property type="entry name" value="EamA_dom"/>
</dbReference>
<dbReference type="Pfam" id="PF00892">
    <property type="entry name" value="EamA"/>
    <property type="match status" value="2"/>
</dbReference>
<dbReference type="PANTHER" id="PTHR22911">
    <property type="entry name" value="ACYL-MALONYL CONDENSING ENZYME-RELATED"/>
    <property type="match status" value="1"/>
</dbReference>
<feature type="transmembrane region" description="Helical" evidence="1">
    <location>
        <begin position="102"/>
        <end position="121"/>
    </location>
</feature>
<sequence>MKQSQNGQAIGMWLMSAVALVFASHDALSKTLILALPVVFVAWVRYLVHTGLATAVIALGNGPKVFRTKRPWLHLLRACCLLADSLTFLFGLTHVPIAESTALVFLAPAFVTILSPMVFGVKASLYQWLSVILGFCGVLVIINPASDSFSLWILFPLATAFFFALYQLLTQLAGESDSASVCSFYIGIFCTGLLSAVVPFFWVSPSSLQWFLLVGLGCMGLGAHFLMAKSYSHASSAVLAPLGYLQIIFAAIFGVLIFDNTPGAWSLIGMGLIVVSGLLVYFRREPGLVAI</sequence>
<feature type="transmembrane region" description="Helical" evidence="1">
    <location>
        <begin position="264"/>
        <end position="282"/>
    </location>
</feature>
<feature type="transmembrane region" description="Helical" evidence="1">
    <location>
        <begin position="39"/>
        <end position="60"/>
    </location>
</feature>
<feature type="transmembrane region" description="Helical" evidence="1">
    <location>
        <begin position="151"/>
        <end position="169"/>
    </location>
</feature>
<keyword evidence="1" id="KW-0812">Transmembrane</keyword>
<dbReference type="AlphaFoldDB" id="A0A3M4TBX5"/>
<dbReference type="EMBL" id="RBRS01000037">
    <property type="protein sequence ID" value="RMR24693.1"/>
    <property type="molecule type" value="Genomic_DNA"/>
</dbReference>
<evidence type="ECO:0000256" key="1">
    <source>
        <dbReference type="SAM" id="Phobius"/>
    </source>
</evidence>
<dbReference type="Proteomes" id="UP000271097">
    <property type="component" value="Unassembled WGS sequence"/>
</dbReference>
<dbReference type="RefSeq" id="WP_122308731.1">
    <property type="nucleotide sequence ID" value="NZ_RBRS01000037.1"/>
</dbReference>
<feature type="transmembrane region" description="Helical" evidence="1">
    <location>
        <begin position="238"/>
        <end position="258"/>
    </location>
</feature>
<proteinExistence type="predicted"/>
<feature type="domain" description="EamA" evidence="2">
    <location>
        <begin position="10"/>
        <end position="142"/>
    </location>
</feature>
<feature type="transmembrane region" description="Helical" evidence="1">
    <location>
        <begin position="72"/>
        <end position="90"/>
    </location>
</feature>
<accession>A0A3M4TBX5</accession>
<keyword evidence="1" id="KW-0472">Membrane</keyword>
<feature type="domain" description="EamA" evidence="2">
    <location>
        <begin position="151"/>
        <end position="281"/>
    </location>
</feature>
<evidence type="ECO:0000259" key="2">
    <source>
        <dbReference type="Pfam" id="PF00892"/>
    </source>
</evidence>
<evidence type="ECO:0000313" key="4">
    <source>
        <dbReference type="Proteomes" id="UP000271097"/>
    </source>
</evidence>
<organism evidence="3 4">
    <name type="scientific">Pseudomonas amygdali pv. ulmi</name>
    <dbReference type="NCBI Taxonomy" id="251720"/>
    <lineage>
        <taxon>Bacteria</taxon>
        <taxon>Pseudomonadati</taxon>
        <taxon>Pseudomonadota</taxon>
        <taxon>Gammaproteobacteria</taxon>
        <taxon>Pseudomonadales</taxon>
        <taxon>Pseudomonadaceae</taxon>
        <taxon>Pseudomonas</taxon>
        <taxon>Pseudomonas amygdali</taxon>
    </lineage>
</organism>